<dbReference type="Pfam" id="PF06445">
    <property type="entry name" value="GyrI-like"/>
    <property type="match status" value="1"/>
</dbReference>
<dbReference type="InterPro" id="IPR011256">
    <property type="entry name" value="Reg_factor_effector_dom_sf"/>
</dbReference>
<dbReference type="AlphaFoldDB" id="A0A9X3UH41"/>
<dbReference type="RefSeq" id="WP_267990479.1">
    <property type="nucleotide sequence ID" value="NZ_JAPJZI010000001.1"/>
</dbReference>
<organism evidence="2 3">
    <name type="scientific">Hoeflea prorocentri</name>
    <dbReference type="NCBI Taxonomy" id="1922333"/>
    <lineage>
        <taxon>Bacteria</taxon>
        <taxon>Pseudomonadati</taxon>
        <taxon>Pseudomonadota</taxon>
        <taxon>Alphaproteobacteria</taxon>
        <taxon>Hyphomicrobiales</taxon>
        <taxon>Rhizobiaceae</taxon>
        <taxon>Hoeflea</taxon>
    </lineage>
</organism>
<dbReference type="Proteomes" id="UP001151234">
    <property type="component" value="Unassembled WGS sequence"/>
</dbReference>
<dbReference type="SUPFAM" id="SSF55136">
    <property type="entry name" value="Probable bacterial effector-binding domain"/>
    <property type="match status" value="1"/>
</dbReference>
<protein>
    <submittedName>
        <fullName evidence="2">GyrI-like domain-containing protein</fullName>
    </submittedName>
</protein>
<reference evidence="2" key="1">
    <citation type="submission" date="2022-11" db="EMBL/GenBank/DDBJ databases">
        <title>Draft genome sequence of Hoeflea poritis E7-10 and Hoeflea prorocentri PM5-8, separated from scleractinian coral Porites lutea and marine dinoflagellate.</title>
        <authorList>
            <person name="Zhang G."/>
            <person name="Wei Q."/>
            <person name="Cai L."/>
        </authorList>
    </citation>
    <scope>NUCLEOTIDE SEQUENCE</scope>
    <source>
        <strain evidence="2">PM5-8</strain>
    </source>
</reference>
<dbReference type="PIRSF" id="PIRSF031644">
    <property type="entry name" value="UCP031644"/>
    <property type="match status" value="1"/>
</dbReference>
<proteinExistence type="predicted"/>
<sequence length="207" mass="23600">MEKIDFKKTMKTCFAPSAKDFSLIDVPPLQFLMIDGAGSPSQDASTEYAQALAALYPMAFKLKFLSKQKLGRDYVVPPLEALWWADDMSVFVSGDKDQWQWTVMIMQPDWITAEHVDEIRDKVAASDDLPALGKLRFETYHEGRAVQIMHIGPYSDEGPTLHRLHHEFLPQNGLAEDGHHHEIYLGDPRKTRPEKLKTVLRQPVRAV</sequence>
<accession>A0A9X3UH41</accession>
<evidence type="ECO:0000313" key="2">
    <source>
        <dbReference type="EMBL" id="MDA5399027.1"/>
    </source>
</evidence>
<comment type="caution">
    <text evidence="2">The sequence shown here is derived from an EMBL/GenBank/DDBJ whole genome shotgun (WGS) entry which is preliminary data.</text>
</comment>
<dbReference type="EMBL" id="JAPJZI010000001">
    <property type="protein sequence ID" value="MDA5399027.1"/>
    <property type="molecule type" value="Genomic_DNA"/>
</dbReference>
<feature type="domain" description="GyrI-like small molecule binding" evidence="1">
    <location>
        <begin position="20"/>
        <end position="204"/>
    </location>
</feature>
<keyword evidence="3" id="KW-1185">Reference proteome</keyword>
<dbReference type="InterPro" id="IPR008319">
    <property type="entry name" value="GyrI-like_CCH_Lin2189-like"/>
</dbReference>
<dbReference type="InterPro" id="IPR029442">
    <property type="entry name" value="GyrI-like"/>
</dbReference>
<name>A0A9X3UH41_9HYPH</name>
<evidence type="ECO:0000259" key="1">
    <source>
        <dbReference type="Pfam" id="PF06445"/>
    </source>
</evidence>
<dbReference type="Gene3D" id="3.20.80.10">
    <property type="entry name" value="Regulatory factor, effector binding domain"/>
    <property type="match status" value="1"/>
</dbReference>
<gene>
    <name evidence="2" type="ORF">OQ273_10630</name>
</gene>
<evidence type="ECO:0000313" key="3">
    <source>
        <dbReference type="Proteomes" id="UP001151234"/>
    </source>
</evidence>